<reference evidence="2" key="1">
    <citation type="submission" date="2025-08" db="UniProtKB">
        <authorList>
            <consortium name="RefSeq"/>
        </authorList>
    </citation>
    <scope>IDENTIFICATION</scope>
    <source>
        <tissue evidence="2">Testes</tissue>
    </source>
</reference>
<sequence length="142" mass="16347">MRHLKRQLLITCFFCCMSLSCYLFFVDNKHIGHRLPPDELPLRALKITENTEENTKVDNVTSSVFSSSKNISDSKKSNDTSVEVKPLPIAVYPNCTIKKSLSNMRLFTNRFKEDYPPFLSPGFMKWDVQMSQYPPPFGMKTA</sequence>
<dbReference type="PROSITE" id="PS51257">
    <property type="entry name" value="PROKAR_LIPOPROTEIN"/>
    <property type="match status" value="1"/>
</dbReference>
<keyword evidence="1" id="KW-1185">Reference proteome</keyword>
<dbReference type="GeneID" id="102808665"/>
<proteinExistence type="predicted"/>
<feature type="non-terminal residue" evidence="2">
    <location>
        <position position="142"/>
    </location>
</feature>
<dbReference type="RefSeq" id="XP_006826084.1">
    <property type="nucleotide sequence ID" value="XM_006826021.1"/>
</dbReference>
<organism evidence="1 2">
    <name type="scientific">Saccoglossus kowalevskii</name>
    <name type="common">Acorn worm</name>
    <dbReference type="NCBI Taxonomy" id="10224"/>
    <lineage>
        <taxon>Eukaryota</taxon>
        <taxon>Metazoa</taxon>
        <taxon>Hemichordata</taxon>
        <taxon>Enteropneusta</taxon>
        <taxon>Harrimaniidae</taxon>
        <taxon>Saccoglossus</taxon>
    </lineage>
</organism>
<gene>
    <name evidence="2" type="primary">LOC102808665</name>
</gene>
<evidence type="ECO:0000313" key="2">
    <source>
        <dbReference type="RefSeq" id="XP_006826084.1"/>
    </source>
</evidence>
<dbReference type="Proteomes" id="UP000694865">
    <property type="component" value="Unplaced"/>
</dbReference>
<name>A0ABM0N1E3_SACKO</name>
<protein>
    <submittedName>
        <fullName evidence="2">Uncharacterized protein LOC102808665</fullName>
    </submittedName>
</protein>
<evidence type="ECO:0000313" key="1">
    <source>
        <dbReference type="Proteomes" id="UP000694865"/>
    </source>
</evidence>
<accession>A0ABM0N1E3</accession>